<sequence>REGRGTMDPLLRTAADPPAIHRHSLHNTHRHFPLLSRRKKVLWCKKYGTFFLNILEEPPPKPTFPASICLRTDAYTIHSISQERFLDELERDAEVMQARRAKASAE</sequence>
<dbReference type="Proteomes" id="UP000472272">
    <property type="component" value="Chromosome 13"/>
</dbReference>
<evidence type="ECO:0000313" key="2">
    <source>
        <dbReference type="Proteomes" id="UP000472272"/>
    </source>
</evidence>
<organism evidence="1 2">
    <name type="scientific">Podarcis muralis</name>
    <name type="common">Wall lizard</name>
    <name type="synonym">Lacerta muralis</name>
    <dbReference type="NCBI Taxonomy" id="64176"/>
    <lineage>
        <taxon>Eukaryota</taxon>
        <taxon>Metazoa</taxon>
        <taxon>Chordata</taxon>
        <taxon>Craniata</taxon>
        <taxon>Vertebrata</taxon>
        <taxon>Euteleostomi</taxon>
        <taxon>Lepidosauria</taxon>
        <taxon>Squamata</taxon>
        <taxon>Bifurcata</taxon>
        <taxon>Unidentata</taxon>
        <taxon>Episquamata</taxon>
        <taxon>Laterata</taxon>
        <taxon>Lacertibaenia</taxon>
        <taxon>Lacertidae</taxon>
        <taxon>Podarcis</taxon>
    </lineage>
</organism>
<reference evidence="1" key="2">
    <citation type="submission" date="2025-08" db="UniProtKB">
        <authorList>
            <consortium name="Ensembl"/>
        </authorList>
    </citation>
    <scope>IDENTIFICATION</scope>
</reference>
<reference evidence="1 2" key="1">
    <citation type="journal article" date="2019" name="Proc. Natl. Acad. Sci. U.S.A.">
        <title>Regulatory changes in pterin and carotenoid genes underlie balanced color polymorphisms in the wall lizard.</title>
        <authorList>
            <person name="Andrade P."/>
            <person name="Pinho C."/>
            <person name="Perez I de Lanuza G."/>
            <person name="Afonso S."/>
            <person name="Brejcha J."/>
            <person name="Rubin C.J."/>
            <person name="Wallerman O."/>
            <person name="Pereira P."/>
            <person name="Sabatino S.J."/>
            <person name="Bellati A."/>
            <person name="Pellitteri-Rosa D."/>
            <person name="Bosakova Z."/>
            <person name="Bunikis I."/>
            <person name="Carretero M.A."/>
            <person name="Feiner N."/>
            <person name="Marsik P."/>
            <person name="Pauperio F."/>
            <person name="Salvi D."/>
            <person name="Soler L."/>
            <person name="While G.M."/>
            <person name="Uller T."/>
            <person name="Font E."/>
            <person name="Andersson L."/>
            <person name="Carneiro M."/>
        </authorList>
    </citation>
    <scope>NUCLEOTIDE SEQUENCE</scope>
</reference>
<dbReference type="AlphaFoldDB" id="A0A670IY60"/>
<dbReference type="Ensembl" id="ENSPMRT00000018028.1">
    <property type="protein sequence ID" value="ENSPMRP00000016920.1"/>
    <property type="gene ID" value="ENSPMRG00000011231.1"/>
</dbReference>
<accession>A0A670IY60</accession>
<protein>
    <submittedName>
        <fullName evidence="1">Uncharacterized protein</fullName>
    </submittedName>
</protein>
<name>A0A670IY60_PODMU</name>
<reference evidence="1" key="3">
    <citation type="submission" date="2025-09" db="UniProtKB">
        <authorList>
            <consortium name="Ensembl"/>
        </authorList>
    </citation>
    <scope>IDENTIFICATION</scope>
</reference>
<keyword evidence="2" id="KW-1185">Reference proteome</keyword>
<evidence type="ECO:0000313" key="1">
    <source>
        <dbReference type="Ensembl" id="ENSPMRP00000016920.1"/>
    </source>
</evidence>
<proteinExistence type="predicted"/>